<feature type="chain" id="PRO_5013210090" evidence="2">
    <location>
        <begin position="28"/>
        <end position="208"/>
    </location>
</feature>
<dbReference type="AlphaFoldDB" id="A0A1Z4VSU5"/>
<evidence type="ECO:0000256" key="1">
    <source>
        <dbReference type="ARBA" id="ARBA00022729"/>
    </source>
</evidence>
<dbReference type="KEGG" id="ttc:FOKN1_2333"/>
<sequence>MELRSLACKFMALAAAALLGVAGCATNYEQLGGEPPAVTQSPDYVIGPGDSVNIFVWRNPELSSTVPVRPDGRITTPLIEDIQASGRTPTELARVMEEKLGTYVKNPVVTVMVTSFQGTYDSQIRVVGQASDPKIIPYRDGMTLLDVMIAVGGLTDFAAGNRATVVRRVDGESRQFNVRIDDLINGGDIRANVGMMPGDILIIPEAWF</sequence>
<keyword evidence="1 2" id="KW-0732">Signal</keyword>
<dbReference type="InterPro" id="IPR003715">
    <property type="entry name" value="Poly_export_N"/>
</dbReference>
<feature type="domain" description="Soluble ligand binding" evidence="4">
    <location>
        <begin position="124"/>
        <end position="176"/>
    </location>
</feature>
<dbReference type="RefSeq" id="WP_096366775.1">
    <property type="nucleotide sequence ID" value="NZ_AP018052.1"/>
</dbReference>
<evidence type="ECO:0000313" key="6">
    <source>
        <dbReference type="Proteomes" id="UP000218765"/>
    </source>
</evidence>
<evidence type="ECO:0000259" key="3">
    <source>
        <dbReference type="Pfam" id="PF02563"/>
    </source>
</evidence>
<evidence type="ECO:0000313" key="5">
    <source>
        <dbReference type="EMBL" id="BAZ94707.1"/>
    </source>
</evidence>
<evidence type="ECO:0000256" key="2">
    <source>
        <dbReference type="SAM" id="SignalP"/>
    </source>
</evidence>
<dbReference type="PROSITE" id="PS51257">
    <property type="entry name" value="PROKAR_LIPOPROTEIN"/>
    <property type="match status" value="1"/>
</dbReference>
<dbReference type="Proteomes" id="UP000218765">
    <property type="component" value="Chromosome"/>
</dbReference>
<dbReference type="Pfam" id="PF10531">
    <property type="entry name" value="SLBB"/>
    <property type="match status" value="1"/>
</dbReference>
<dbReference type="PANTHER" id="PTHR33619">
    <property type="entry name" value="POLYSACCHARIDE EXPORT PROTEIN GFCE-RELATED"/>
    <property type="match status" value="1"/>
</dbReference>
<accession>A0A1Z4VSU5</accession>
<dbReference type="Pfam" id="PF02563">
    <property type="entry name" value="Poly_export"/>
    <property type="match status" value="1"/>
</dbReference>
<dbReference type="OrthoDB" id="9808421at2"/>
<proteinExistence type="predicted"/>
<organism evidence="5 6">
    <name type="scientific">Thiohalobacter thiocyanaticus</name>
    <dbReference type="NCBI Taxonomy" id="585455"/>
    <lineage>
        <taxon>Bacteria</taxon>
        <taxon>Pseudomonadati</taxon>
        <taxon>Pseudomonadota</taxon>
        <taxon>Gammaproteobacteria</taxon>
        <taxon>Thiohalobacterales</taxon>
        <taxon>Thiohalobacteraceae</taxon>
        <taxon>Thiohalobacter</taxon>
    </lineage>
</organism>
<dbReference type="Gene3D" id="3.30.1950.10">
    <property type="entry name" value="wza like domain"/>
    <property type="match status" value="1"/>
</dbReference>
<feature type="signal peptide" evidence="2">
    <location>
        <begin position="1"/>
        <end position="27"/>
    </location>
</feature>
<dbReference type="PANTHER" id="PTHR33619:SF3">
    <property type="entry name" value="POLYSACCHARIDE EXPORT PROTEIN GFCE-RELATED"/>
    <property type="match status" value="1"/>
</dbReference>
<gene>
    <name evidence="5" type="ORF">FOKN1_2333</name>
</gene>
<dbReference type="InterPro" id="IPR017477">
    <property type="entry name" value="PEP-CTERM_polysacc_export"/>
</dbReference>
<evidence type="ECO:0000259" key="4">
    <source>
        <dbReference type="Pfam" id="PF10531"/>
    </source>
</evidence>
<dbReference type="EMBL" id="AP018052">
    <property type="protein sequence ID" value="BAZ94707.1"/>
    <property type="molecule type" value="Genomic_DNA"/>
</dbReference>
<feature type="domain" description="Polysaccharide export protein N-terminal" evidence="3">
    <location>
        <begin position="40"/>
        <end position="114"/>
    </location>
</feature>
<protein>
    <submittedName>
        <fullName evidence="5">Polysaccharide export protein</fullName>
    </submittedName>
</protein>
<dbReference type="NCBIfam" id="TIGR03027">
    <property type="entry name" value="pepcterm_export"/>
    <property type="match status" value="1"/>
</dbReference>
<name>A0A1Z4VSU5_9GAMM</name>
<dbReference type="InterPro" id="IPR019554">
    <property type="entry name" value="Soluble_ligand-bd"/>
</dbReference>
<dbReference type="GO" id="GO:0015159">
    <property type="term" value="F:polysaccharide transmembrane transporter activity"/>
    <property type="evidence" value="ECO:0007669"/>
    <property type="project" value="InterPro"/>
</dbReference>
<dbReference type="InterPro" id="IPR049712">
    <property type="entry name" value="Poly_export"/>
</dbReference>
<keyword evidence="6" id="KW-1185">Reference proteome</keyword>
<dbReference type="Gene3D" id="3.10.560.10">
    <property type="entry name" value="Outer membrane lipoprotein wza domain like"/>
    <property type="match status" value="1"/>
</dbReference>
<reference evidence="5 6" key="1">
    <citation type="submission" date="2017-05" db="EMBL/GenBank/DDBJ databases">
        <title>Thiocyanate degradation by Thiohalobacter thiocyanaticus FOKN1.</title>
        <authorList>
            <person name="Oshiki M."/>
            <person name="Fukushima T."/>
            <person name="Kawano S."/>
            <person name="Nakagawa J."/>
        </authorList>
    </citation>
    <scope>NUCLEOTIDE SEQUENCE [LARGE SCALE GENOMIC DNA]</scope>
    <source>
        <strain evidence="5 6">FOKN1</strain>
    </source>
</reference>